<evidence type="ECO:0000259" key="1">
    <source>
        <dbReference type="Pfam" id="PF08044"/>
    </source>
</evidence>
<dbReference type="PANTHER" id="PTHR40763:SF4">
    <property type="entry name" value="DUF1707 DOMAIN-CONTAINING PROTEIN"/>
    <property type="match status" value="1"/>
</dbReference>
<feature type="domain" description="DUF1707" evidence="1">
    <location>
        <begin position="7"/>
        <end position="59"/>
    </location>
</feature>
<organism evidence="2 3">
    <name type="scientific">Nonomuraea africana</name>
    <dbReference type="NCBI Taxonomy" id="46171"/>
    <lineage>
        <taxon>Bacteria</taxon>
        <taxon>Bacillati</taxon>
        <taxon>Actinomycetota</taxon>
        <taxon>Actinomycetes</taxon>
        <taxon>Streptosporangiales</taxon>
        <taxon>Streptosporangiaceae</taxon>
        <taxon>Nonomuraea</taxon>
    </lineage>
</organism>
<dbReference type="EMBL" id="JADBEF010000001">
    <property type="protein sequence ID" value="MBE1558324.1"/>
    <property type="molecule type" value="Genomic_DNA"/>
</dbReference>
<evidence type="ECO:0000313" key="2">
    <source>
        <dbReference type="EMBL" id="MBE1558324.1"/>
    </source>
</evidence>
<keyword evidence="3" id="KW-1185">Reference proteome</keyword>
<gene>
    <name evidence="2" type="ORF">H4W81_001103</name>
</gene>
<proteinExistence type="predicted"/>
<reference evidence="2 3" key="1">
    <citation type="submission" date="2020-10" db="EMBL/GenBank/DDBJ databases">
        <title>Sequencing the genomes of 1000 actinobacteria strains.</title>
        <authorList>
            <person name="Klenk H.-P."/>
        </authorList>
    </citation>
    <scope>NUCLEOTIDE SEQUENCE [LARGE SCALE GENOMIC DNA]</scope>
    <source>
        <strain evidence="2 3">DSM 43748</strain>
    </source>
</reference>
<dbReference type="Proteomes" id="UP000661607">
    <property type="component" value="Unassembled WGS sequence"/>
</dbReference>
<comment type="caution">
    <text evidence="2">The sequence shown here is derived from an EMBL/GenBank/DDBJ whole genome shotgun (WGS) entry which is preliminary data.</text>
</comment>
<dbReference type="Pfam" id="PF08044">
    <property type="entry name" value="DUF1707"/>
    <property type="match status" value="1"/>
</dbReference>
<name>A0ABR9K8J4_9ACTN</name>
<dbReference type="RefSeq" id="WP_192773756.1">
    <property type="nucleotide sequence ID" value="NZ_BAAASY010000003.1"/>
</dbReference>
<dbReference type="PANTHER" id="PTHR40763">
    <property type="entry name" value="MEMBRANE PROTEIN-RELATED"/>
    <property type="match status" value="1"/>
</dbReference>
<dbReference type="InterPro" id="IPR012551">
    <property type="entry name" value="DUF1707_SHOCT-like"/>
</dbReference>
<sequence>MTTADELRIGDAERDRTMEALREHYAQGRLTREELDERLDLTLTAKTAGQLARVCADLPGPAPHFPEEYDFRWPAAAMAVHHRRHLAHRGRPHHLRRRHRGPGPIAPLLLLALIIALAVGGFSVLKVLFFVWVAAMVGGFVHRRAHLRRLGP</sequence>
<accession>A0ABR9K8J4</accession>
<protein>
    <recommendedName>
        <fullName evidence="1">DUF1707 domain-containing protein</fullName>
    </recommendedName>
</protein>
<evidence type="ECO:0000313" key="3">
    <source>
        <dbReference type="Proteomes" id="UP000661607"/>
    </source>
</evidence>